<dbReference type="RefSeq" id="WP_211936077.1">
    <property type="nucleotide sequence ID" value="NZ_CP073078.1"/>
</dbReference>
<proteinExistence type="predicted"/>
<evidence type="ECO:0000313" key="1">
    <source>
        <dbReference type="EMBL" id="QUD86025.1"/>
    </source>
</evidence>
<protein>
    <submittedName>
        <fullName evidence="1">Uncharacterized protein</fullName>
    </submittedName>
</protein>
<reference evidence="1" key="1">
    <citation type="submission" date="2021-04" db="EMBL/GenBank/DDBJ databases">
        <title>The complete genome sequence of Caulobacter sp. S6.</title>
        <authorList>
            <person name="Tang Y."/>
            <person name="Ouyang W."/>
            <person name="Liu Q."/>
            <person name="Huang B."/>
            <person name="Guo Z."/>
            <person name="Lei P."/>
        </authorList>
    </citation>
    <scope>NUCLEOTIDE SEQUENCE</scope>
    <source>
        <strain evidence="1">S6</strain>
    </source>
</reference>
<sequence length="570" mass="61709">MELDQIHFEVFIRRKSGDPWKLELATEDRAAALKLAEELLKTGKAVGARVSKETLDAETREFKSISIFSQGEVEQKKKKAPRENLEPLCVSPQDLYSLHARDRIGRLLEGFLSRNKATPFELLHRADLAEKLDAAGMDLQHAIQKVAIPEAAERGVSVHELIRAFQKLAQATIDRVLKDGRKGVFPDIAKEGFDRTAERLTGDPDRHYLLGGAVAVNIGPATSWSDKVNRLLDLADAAPSSPTARLLAFQVLEQPLAEILGTRAGMAELLGSDLDLGGMIAAMTRLVAADAVEALTRIEPTVARVMPPLEGPAARLANWLEGSHFEGVRKAILRRVMAELTGPRRLRPTDATSEIELLRALAMTLTAAAGKLLTPEEVQEAFVARSQLLVRSDFVEAFLGETKRSAIEEIQGLLWLAENVAGAANKRQANRWIAGNVASLRFETELRQSAEAPTTRLAALADLQRRVMGAGMVREDSGPIAAKIGEVGGAIEADCKVTATIARANLPLAGRLNVLLRLGSGEAAPFGPAADRARGEAGRLIRLPEAREALAQYPDLVDRVRALTQGGMAA</sequence>
<dbReference type="KEGG" id="caul:KCG34_13000"/>
<keyword evidence="2" id="KW-1185">Reference proteome</keyword>
<organism evidence="1 2">
    <name type="scientific">Phenylobacterium montanum</name>
    <dbReference type="NCBI Taxonomy" id="2823693"/>
    <lineage>
        <taxon>Bacteria</taxon>
        <taxon>Pseudomonadati</taxon>
        <taxon>Pseudomonadota</taxon>
        <taxon>Alphaproteobacteria</taxon>
        <taxon>Caulobacterales</taxon>
        <taxon>Caulobacteraceae</taxon>
        <taxon>Phenylobacterium</taxon>
    </lineage>
</organism>
<dbReference type="EMBL" id="CP073078">
    <property type="protein sequence ID" value="QUD86025.1"/>
    <property type="molecule type" value="Genomic_DNA"/>
</dbReference>
<name>A0A975IST4_9CAUL</name>
<evidence type="ECO:0000313" key="2">
    <source>
        <dbReference type="Proteomes" id="UP000676409"/>
    </source>
</evidence>
<dbReference type="AlphaFoldDB" id="A0A975IST4"/>
<accession>A0A975IST4</accession>
<gene>
    <name evidence="1" type="ORF">KCG34_13000</name>
</gene>
<dbReference type="Proteomes" id="UP000676409">
    <property type="component" value="Chromosome"/>
</dbReference>